<sequence>MMTAENSGIDRRIDRLAEATGGRLRWNDPDMDDFEKGWEDFPLGTRVEVRTTNDIWRKGTIVETIRENNREISVECDEKWHDDMGFYGGRGATVMVYMNSRRGILSNLRKIDEPSREVVIPRREPVKLEGKQAELLKIAELAVQHSGGRLRLAFNEEDESEDFVGGAARFLKLDGKRLGRDIELYGFMGDDIVGWQQTLAMFLEEIIFPLKSELAESYAKAGEALRTLGESVYPENILQQWRDLF</sequence>
<dbReference type="AlphaFoldDB" id="A0A0G0XPN1"/>
<proteinExistence type="predicted"/>
<gene>
    <name evidence="1" type="ORF">UU84_C0017G0008</name>
</gene>
<organism evidence="1 2">
    <name type="scientific">Candidatus Yanofskybacteria bacterium GW2011_GWC2_41_9</name>
    <dbReference type="NCBI Taxonomy" id="1619029"/>
    <lineage>
        <taxon>Bacteria</taxon>
        <taxon>Candidatus Yanofskyibacteriota</taxon>
    </lineage>
</organism>
<name>A0A0G0XPN1_9BACT</name>
<comment type="caution">
    <text evidence="1">The sequence shown here is derived from an EMBL/GenBank/DDBJ whole genome shotgun (WGS) entry which is preliminary data.</text>
</comment>
<accession>A0A0G0XPN1</accession>
<protein>
    <submittedName>
        <fullName evidence="1">Uncharacterized protein</fullName>
    </submittedName>
</protein>
<evidence type="ECO:0000313" key="1">
    <source>
        <dbReference type="EMBL" id="KKS26774.1"/>
    </source>
</evidence>
<dbReference type="EMBL" id="LCCE01000017">
    <property type="protein sequence ID" value="KKS26774.1"/>
    <property type="molecule type" value="Genomic_DNA"/>
</dbReference>
<evidence type="ECO:0000313" key="2">
    <source>
        <dbReference type="Proteomes" id="UP000033859"/>
    </source>
</evidence>
<dbReference type="Proteomes" id="UP000033859">
    <property type="component" value="Unassembled WGS sequence"/>
</dbReference>
<reference evidence="1 2" key="1">
    <citation type="journal article" date="2015" name="Nature">
        <title>rRNA introns, odd ribosomes, and small enigmatic genomes across a large radiation of phyla.</title>
        <authorList>
            <person name="Brown C.T."/>
            <person name="Hug L.A."/>
            <person name="Thomas B.C."/>
            <person name="Sharon I."/>
            <person name="Castelle C.J."/>
            <person name="Singh A."/>
            <person name="Wilkins M.J."/>
            <person name="Williams K.H."/>
            <person name="Banfield J.F."/>
        </authorList>
    </citation>
    <scope>NUCLEOTIDE SEQUENCE [LARGE SCALE GENOMIC DNA]</scope>
</reference>